<feature type="domain" description="Ionotropic glutamate receptor C-terminal" evidence="14">
    <location>
        <begin position="166"/>
        <end position="518"/>
    </location>
</feature>
<dbReference type="SMART" id="SM00918">
    <property type="entry name" value="Lig_chan-Glu_bd"/>
    <property type="match status" value="1"/>
</dbReference>
<dbReference type="EMBL" id="JACMRX010000002">
    <property type="protein sequence ID" value="KAF7995581.1"/>
    <property type="molecule type" value="Genomic_DNA"/>
</dbReference>
<dbReference type="Gene3D" id="3.40.190.10">
    <property type="entry name" value="Periplasmic binding protein-like II"/>
    <property type="match status" value="1"/>
</dbReference>
<keyword evidence="12" id="KW-0407">Ion channel</keyword>
<keyword evidence="11" id="KW-1071">Ligand-gated ion channel</keyword>
<comment type="similarity">
    <text evidence="2">Belongs to the glutamate-gated ion channel (TC 1.A.10.1) family.</text>
</comment>
<comment type="caution">
    <text evidence="16">The sequence shown here is derived from an EMBL/GenBank/DDBJ whole genome shotgun (WGS) entry which is preliminary data.</text>
</comment>
<evidence type="ECO:0000256" key="8">
    <source>
        <dbReference type="ARBA" id="ARBA00023136"/>
    </source>
</evidence>
<dbReference type="GO" id="GO:0050906">
    <property type="term" value="P:detection of stimulus involved in sensory perception"/>
    <property type="evidence" value="ECO:0007669"/>
    <property type="project" value="UniProtKB-ARBA"/>
</dbReference>
<evidence type="ECO:0000256" key="10">
    <source>
        <dbReference type="ARBA" id="ARBA00023180"/>
    </source>
</evidence>
<feature type="transmembrane region" description="Helical" evidence="13">
    <location>
        <begin position="535"/>
        <end position="555"/>
    </location>
</feature>
<dbReference type="InterPro" id="IPR019594">
    <property type="entry name" value="Glu/Gly-bd"/>
</dbReference>
<dbReference type="Pfam" id="PF10613">
    <property type="entry name" value="Lig_chan-Glu_bd"/>
    <property type="match status" value="1"/>
</dbReference>
<proteinExistence type="inferred from homology"/>
<keyword evidence="10" id="KW-0325">Glycoprotein</keyword>
<dbReference type="Gene3D" id="1.10.287.70">
    <property type="match status" value="1"/>
</dbReference>
<dbReference type="InterPro" id="IPR052192">
    <property type="entry name" value="Insect_Ionotropic_Sensory_Rcpt"/>
</dbReference>
<evidence type="ECO:0000256" key="1">
    <source>
        <dbReference type="ARBA" id="ARBA00004651"/>
    </source>
</evidence>
<feature type="domain" description="Ionotropic glutamate receptor L-glutamate and glycine-binding" evidence="15">
    <location>
        <begin position="176"/>
        <end position="236"/>
    </location>
</feature>
<dbReference type="OrthoDB" id="6117597at2759"/>
<keyword evidence="8 13" id="KW-0472">Membrane</keyword>
<protein>
    <recommendedName>
        <fullName evidence="18">Ionotropic receptor</fullName>
    </recommendedName>
</protein>
<keyword evidence="3" id="KW-0813">Transport</keyword>
<evidence type="ECO:0000256" key="3">
    <source>
        <dbReference type="ARBA" id="ARBA00022448"/>
    </source>
</evidence>
<name>A0A834Y2Z5_APHGI</name>
<dbReference type="GO" id="GO:0005886">
    <property type="term" value="C:plasma membrane"/>
    <property type="evidence" value="ECO:0007669"/>
    <property type="project" value="UniProtKB-SubCell"/>
</dbReference>
<dbReference type="SUPFAM" id="SSF53850">
    <property type="entry name" value="Periplasmic binding protein-like II"/>
    <property type="match status" value="1"/>
</dbReference>
<feature type="transmembrane region" description="Helical" evidence="13">
    <location>
        <begin position="352"/>
        <end position="378"/>
    </location>
</feature>
<keyword evidence="7" id="KW-0406">Ion transport</keyword>
<evidence type="ECO:0008006" key="18">
    <source>
        <dbReference type="Google" id="ProtNLM"/>
    </source>
</evidence>
<evidence type="ECO:0000259" key="14">
    <source>
        <dbReference type="SMART" id="SM00079"/>
    </source>
</evidence>
<gene>
    <name evidence="16" type="ORF">HCN44_006688</name>
</gene>
<keyword evidence="5 13" id="KW-0812">Transmembrane</keyword>
<evidence type="ECO:0000259" key="15">
    <source>
        <dbReference type="SMART" id="SM00918"/>
    </source>
</evidence>
<evidence type="ECO:0000256" key="2">
    <source>
        <dbReference type="ARBA" id="ARBA00008685"/>
    </source>
</evidence>
<dbReference type="SMART" id="SM00079">
    <property type="entry name" value="PBPe"/>
    <property type="match status" value="1"/>
</dbReference>
<feature type="transmembrane region" description="Helical" evidence="13">
    <location>
        <begin position="290"/>
        <end position="310"/>
    </location>
</feature>
<organism evidence="16 17">
    <name type="scientific">Aphidius gifuensis</name>
    <name type="common">Parasitoid wasp</name>
    <dbReference type="NCBI Taxonomy" id="684658"/>
    <lineage>
        <taxon>Eukaryota</taxon>
        <taxon>Metazoa</taxon>
        <taxon>Ecdysozoa</taxon>
        <taxon>Arthropoda</taxon>
        <taxon>Hexapoda</taxon>
        <taxon>Insecta</taxon>
        <taxon>Pterygota</taxon>
        <taxon>Neoptera</taxon>
        <taxon>Endopterygota</taxon>
        <taxon>Hymenoptera</taxon>
        <taxon>Apocrita</taxon>
        <taxon>Ichneumonoidea</taxon>
        <taxon>Braconidae</taxon>
        <taxon>Aphidiinae</taxon>
        <taxon>Aphidius</taxon>
    </lineage>
</organism>
<keyword evidence="17" id="KW-1185">Reference proteome</keyword>
<evidence type="ECO:0000256" key="12">
    <source>
        <dbReference type="ARBA" id="ARBA00023303"/>
    </source>
</evidence>
<accession>A0A834Y2Z5</accession>
<evidence type="ECO:0000256" key="11">
    <source>
        <dbReference type="ARBA" id="ARBA00023286"/>
    </source>
</evidence>
<dbReference type="GO" id="GO:0015276">
    <property type="term" value="F:ligand-gated monoatomic ion channel activity"/>
    <property type="evidence" value="ECO:0007669"/>
    <property type="project" value="InterPro"/>
</dbReference>
<evidence type="ECO:0000256" key="13">
    <source>
        <dbReference type="SAM" id="Phobius"/>
    </source>
</evidence>
<evidence type="ECO:0000256" key="6">
    <source>
        <dbReference type="ARBA" id="ARBA00022989"/>
    </source>
</evidence>
<evidence type="ECO:0000313" key="17">
    <source>
        <dbReference type="Proteomes" id="UP000639338"/>
    </source>
</evidence>
<dbReference type="Proteomes" id="UP000639338">
    <property type="component" value="Unassembled WGS sequence"/>
</dbReference>
<reference evidence="16 17" key="1">
    <citation type="submission" date="2020-08" db="EMBL/GenBank/DDBJ databases">
        <title>Aphidius gifuensis genome sequencing and assembly.</title>
        <authorList>
            <person name="Du Z."/>
        </authorList>
    </citation>
    <scope>NUCLEOTIDE SEQUENCE [LARGE SCALE GENOMIC DNA]</scope>
    <source>
        <strain evidence="16">YNYX2018</strain>
        <tissue evidence="16">Adults</tissue>
    </source>
</reference>
<dbReference type="PANTHER" id="PTHR42643:SF30">
    <property type="entry name" value="IONOTROPIC RECEPTOR 40A-RELATED"/>
    <property type="match status" value="1"/>
</dbReference>
<keyword evidence="4" id="KW-1003">Cell membrane</keyword>
<dbReference type="PANTHER" id="PTHR42643">
    <property type="entry name" value="IONOTROPIC RECEPTOR 20A-RELATED"/>
    <property type="match status" value="1"/>
</dbReference>
<keyword evidence="6 13" id="KW-1133">Transmembrane helix</keyword>
<evidence type="ECO:0000256" key="9">
    <source>
        <dbReference type="ARBA" id="ARBA00023170"/>
    </source>
</evidence>
<evidence type="ECO:0000313" key="16">
    <source>
        <dbReference type="EMBL" id="KAF7995581.1"/>
    </source>
</evidence>
<keyword evidence="9" id="KW-0675">Receptor</keyword>
<comment type="subcellular location">
    <subcellularLocation>
        <location evidence="1">Cell membrane</location>
        <topology evidence="1">Multi-pass membrane protein</topology>
    </subcellularLocation>
</comment>
<dbReference type="InterPro" id="IPR001320">
    <property type="entry name" value="Iontro_rcpt_C"/>
</dbReference>
<evidence type="ECO:0000256" key="4">
    <source>
        <dbReference type="ARBA" id="ARBA00022475"/>
    </source>
</evidence>
<sequence length="602" mass="68066">MHATKDPIDTQGLEATKNLMELQAYLSKKYIRTAIMEISIFISKVGQSYYHIKRPLFVFLNDNEETKQQFSRDVAPWIDMSYPNWLVFMKNETNIDDYFDDIYVQFDCTFMTSKIYLEGEIITEVYQIDRGAELRKNLFATWNHSTGILTPKLSLYQRRNNLFGHTFRVMSIEDPPQSMISRNIKNEIIGFKGFFGGVIELLQKNMNCTIIYQDNDEWGYELDNGSWTGMIGSLINNKTDIVAAELMMTAERLDAIKFTTPLYSTKIRAFIKRPSSSPIKWAAYYAPFSMGPWSILGISILVTGASISFVKYIEAANKINDEPASLTDTILGVFGALCGQGMEASSLDPIRIIHFVIHMCGLVILAAYSAALISSLAVKTFVMPFTTMKGLLQDGTYRFGVVSGSADYSFFQNTSDEVLSVLFSEILVKEVDLPSNYLEGLTKVCDEYNYAFMTVDDAVAQLSSSVNCILVPLDTISQTSIGMGLRPGSPYRGILDSNLLLLRDSGLMQRLLNSDWALPGDNEDSLWSTVGIFDILPLIAFLLISIILCLLCLFIEKIIEKKKIKLNREIKIVRKLKLNIKNSLKFQARDNKLFKINSRILK</sequence>
<dbReference type="AlphaFoldDB" id="A0A834Y2Z5"/>
<evidence type="ECO:0000256" key="5">
    <source>
        <dbReference type="ARBA" id="ARBA00022692"/>
    </source>
</evidence>
<evidence type="ECO:0000256" key="7">
    <source>
        <dbReference type="ARBA" id="ARBA00023065"/>
    </source>
</evidence>